<evidence type="ECO:0000313" key="1">
    <source>
        <dbReference type="EMBL" id="GFY08118.1"/>
    </source>
</evidence>
<protein>
    <submittedName>
        <fullName evidence="1">Uncharacterized protein</fullName>
    </submittedName>
</protein>
<reference evidence="1" key="1">
    <citation type="submission" date="2020-08" db="EMBL/GenBank/DDBJ databases">
        <title>Multicomponent nature underlies the extraordinary mechanical properties of spider dragline silk.</title>
        <authorList>
            <person name="Kono N."/>
            <person name="Nakamura H."/>
            <person name="Mori M."/>
            <person name="Yoshida Y."/>
            <person name="Ohtoshi R."/>
            <person name="Malay A.D."/>
            <person name="Moran D.A.P."/>
            <person name="Tomita M."/>
            <person name="Numata K."/>
            <person name="Arakawa K."/>
        </authorList>
    </citation>
    <scope>NUCLEOTIDE SEQUENCE</scope>
</reference>
<evidence type="ECO:0000313" key="2">
    <source>
        <dbReference type="Proteomes" id="UP000887159"/>
    </source>
</evidence>
<organism evidence="1 2">
    <name type="scientific">Trichonephila clavipes</name>
    <name type="common">Golden silk orbweaver</name>
    <name type="synonym">Nephila clavipes</name>
    <dbReference type="NCBI Taxonomy" id="2585209"/>
    <lineage>
        <taxon>Eukaryota</taxon>
        <taxon>Metazoa</taxon>
        <taxon>Ecdysozoa</taxon>
        <taxon>Arthropoda</taxon>
        <taxon>Chelicerata</taxon>
        <taxon>Arachnida</taxon>
        <taxon>Araneae</taxon>
        <taxon>Araneomorphae</taxon>
        <taxon>Entelegynae</taxon>
        <taxon>Araneoidea</taxon>
        <taxon>Nephilidae</taxon>
        <taxon>Trichonephila</taxon>
    </lineage>
</organism>
<dbReference type="AlphaFoldDB" id="A0A8X6SJG9"/>
<keyword evidence="2" id="KW-1185">Reference proteome</keyword>
<dbReference type="Proteomes" id="UP000887159">
    <property type="component" value="Unassembled WGS sequence"/>
</dbReference>
<dbReference type="EMBL" id="BMAU01021280">
    <property type="protein sequence ID" value="GFY08118.1"/>
    <property type="molecule type" value="Genomic_DNA"/>
</dbReference>
<name>A0A8X6SJG9_TRICX</name>
<gene>
    <name evidence="1" type="ORF">TNCV_1355321</name>
</gene>
<accession>A0A8X6SJG9</accession>
<proteinExistence type="predicted"/>
<sequence length="78" mass="8617">MEKTLRVTRGFPPLFPSTHHTRGLAARRLFRVPPCRKGTIHLQTSMSSPGFEPSTYGTAASLTTIPVKSVRMLSRVGH</sequence>
<comment type="caution">
    <text evidence="1">The sequence shown here is derived from an EMBL/GenBank/DDBJ whole genome shotgun (WGS) entry which is preliminary data.</text>
</comment>